<reference evidence="5" key="1">
    <citation type="submission" date="2020-07" db="EMBL/GenBank/DDBJ databases">
        <title>Genome sequence and genetic diversity analysis of an under-domesticated orphan crop, white fonio (Digitaria exilis).</title>
        <authorList>
            <person name="Bennetzen J.L."/>
            <person name="Chen S."/>
            <person name="Ma X."/>
            <person name="Wang X."/>
            <person name="Yssel A.E.J."/>
            <person name="Chaluvadi S.R."/>
            <person name="Johnson M."/>
            <person name="Gangashetty P."/>
            <person name="Hamidou F."/>
            <person name="Sanogo M.D."/>
            <person name="Zwaenepoel A."/>
            <person name="Wallace J."/>
            <person name="Van De Peer Y."/>
            <person name="Van Deynze A."/>
        </authorList>
    </citation>
    <scope>NUCLEOTIDE SEQUENCE</scope>
    <source>
        <tissue evidence="5">Leaves</tissue>
    </source>
</reference>
<feature type="region of interest" description="Disordered" evidence="2">
    <location>
        <begin position="1"/>
        <end position="109"/>
    </location>
</feature>
<dbReference type="PANTHER" id="PTHR33222:SF34">
    <property type="entry name" value="OS09G0465800 PROTEIN"/>
    <property type="match status" value="1"/>
</dbReference>
<keyword evidence="3" id="KW-0472">Membrane</keyword>
<evidence type="ECO:0000313" key="5">
    <source>
        <dbReference type="EMBL" id="KAF8695174.1"/>
    </source>
</evidence>
<feature type="transmembrane region" description="Helical" evidence="3">
    <location>
        <begin position="267"/>
        <end position="283"/>
    </location>
</feature>
<name>A0A835BED4_9POAL</name>
<feature type="compositionally biased region" description="Basic residues" evidence="2">
    <location>
        <begin position="35"/>
        <end position="44"/>
    </location>
</feature>
<dbReference type="InterPro" id="IPR033344">
    <property type="entry name" value="CURT1"/>
</dbReference>
<comment type="caution">
    <text evidence="5">The sequence shown here is derived from an EMBL/GenBank/DDBJ whole genome shotgun (WGS) entry which is preliminary data.</text>
</comment>
<accession>A0A835BED4</accession>
<sequence length="307" mass="33720">MRTHTAAVSHMAHTHNRPVASTLKAHALLRTGPNTRRHTRRSVAHRACCSAQRDEAAPPPPQNLATLSASPLRQRKKKKQSEKGGEKNRAQAPPQRWLSPFAPRARARPPTATLADLAAEAAQASFAFATLGLGCRGGASLAVRAKDSDDFGALLSEKPVVPAPAKRDGWEGLAGVSPVRRRRRRRRKRKCRASRLRGCAQPDRRPGCSFHLLTYMCIIRSTIVQLDSDKSYSALVYGTSAVVAIWISSIVVSAIDSVPLVPQVMEVVGLGFTIWFTSRYLIFKENRDELITRVSSIKKQILGSHDN</sequence>
<evidence type="ECO:0000256" key="1">
    <source>
        <dbReference type="ARBA" id="ARBA00004141"/>
    </source>
</evidence>
<comment type="subcellular location">
    <subcellularLocation>
        <location evidence="1">Membrane</location>
        <topology evidence="1">Multi-pass membrane protein</topology>
    </subcellularLocation>
</comment>
<feature type="transmembrane region" description="Helical" evidence="3">
    <location>
        <begin position="234"/>
        <end position="255"/>
    </location>
</feature>
<keyword evidence="3" id="KW-1133">Transmembrane helix</keyword>
<dbReference type="InterPro" id="IPR025564">
    <property type="entry name" value="CAAD_dom"/>
</dbReference>
<gene>
    <name evidence="5" type="ORF">HU200_037787</name>
</gene>
<dbReference type="PANTHER" id="PTHR33222">
    <property type="match status" value="1"/>
</dbReference>
<feature type="domain" description="Cyanobacterial aminoacyl-tRNA synthetase CAAD" evidence="4">
    <location>
        <begin position="228"/>
        <end position="303"/>
    </location>
</feature>
<evidence type="ECO:0000259" key="4">
    <source>
        <dbReference type="Pfam" id="PF14159"/>
    </source>
</evidence>
<dbReference type="GO" id="GO:0009535">
    <property type="term" value="C:chloroplast thylakoid membrane"/>
    <property type="evidence" value="ECO:0007669"/>
    <property type="project" value="TreeGrafter"/>
</dbReference>
<dbReference type="EMBL" id="JACEFO010001899">
    <property type="protein sequence ID" value="KAF8695174.1"/>
    <property type="molecule type" value="Genomic_DNA"/>
</dbReference>
<evidence type="ECO:0000313" key="6">
    <source>
        <dbReference type="Proteomes" id="UP000636709"/>
    </source>
</evidence>
<dbReference type="OrthoDB" id="2014299at2759"/>
<organism evidence="5 6">
    <name type="scientific">Digitaria exilis</name>
    <dbReference type="NCBI Taxonomy" id="1010633"/>
    <lineage>
        <taxon>Eukaryota</taxon>
        <taxon>Viridiplantae</taxon>
        <taxon>Streptophyta</taxon>
        <taxon>Embryophyta</taxon>
        <taxon>Tracheophyta</taxon>
        <taxon>Spermatophyta</taxon>
        <taxon>Magnoliopsida</taxon>
        <taxon>Liliopsida</taxon>
        <taxon>Poales</taxon>
        <taxon>Poaceae</taxon>
        <taxon>PACMAD clade</taxon>
        <taxon>Panicoideae</taxon>
        <taxon>Panicodae</taxon>
        <taxon>Paniceae</taxon>
        <taxon>Anthephorinae</taxon>
        <taxon>Digitaria</taxon>
    </lineage>
</organism>
<protein>
    <recommendedName>
        <fullName evidence="4">Cyanobacterial aminoacyl-tRNA synthetase CAAD domain-containing protein</fullName>
    </recommendedName>
</protein>
<proteinExistence type="predicted"/>
<keyword evidence="3" id="KW-0812">Transmembrane</keyword>
<evidence type="ECO:0000256" key="3">
    <source>
        <dbReference type="SAM" id="Phobius"/>
    </source>
</evidence>
<dbReference type="Pfam" id="PF14159">
    <property type="entry name" value="CAAD"/>
    <property type="match status" value="1"/>
</dbReference>
<dbReference type="Proteomes" id="UP000636709">
    <property type="component" value="Unassembled WGS sequence"/>
</dbReference>
<keyword evidence="6" id="KW-1185">Reference proteome</keyword>
<evidence type="ECO:0000256" key="2">
    <source>
        <dbReference type="SAM" id="MobiDB-lite"/>
    </source>
</evidence>
<dbReference type="AlphaFoldDB" id="A0A835BED4"/>